<gene>
    <name evidence="4" type="primary">LOC117641750</name>
</gene>
<feature type="compositionally biased region" description="Low complexity" evidence="1">
    <location>
        <begin position="361"/>
        <end position="383"/>
    </location>
</feature>
<dbReference type="InterPro" id="IPR039165">
    <property type="entry name" value="CREBRF"/>
</dbReference>
<dbReference type="KEGG" id="tpal:117641750"/>
<feature type="region of interest" description="Disordered" evidence="1">
    <location>
        <begin position="288"/>
        <end position="340"/>
    </location>
</feature>
<dbReference type="GO" id="GO:0000977">
    <property type="term" value="F:RNA polymerase II transcription regulatory region sequence-specific DNA binding"/>
    <property type="evidence" value="ECO:0007669"/>
    <property type="project" value="TreeGrafter"/>
</dbReference>
<proteinExistence type="predicted"/>
<feature type="region of interest" description="Disordered" evidence="1">
    <location>
        <begin position="230"/>
        <end position="271"/>
    </location>
</feature>
<protein>
    <submittedName>
        <fullName evidence="4">Protein CREBRF homolog isoform X1</fullName>
    </submittedName>
</protein>
<dbReference type="GeneID" id="117641750"/>
<dbReference type="AlphaFoldDB" id="A0A6P8YMH5"/>
<dbReference type="Proteomes" id="UP000515158">
    <property type="component" value="Unplaced"/>
</dbReference>
<dbReference type="CDD" id="cd14809">
    <property type="entry name" value="bZIP_AUREO-like"/>
    <property type="match status" value="1"/>
</dbReference>
<dbReference type="PANTHER" id="PTHR21552">
    <property type="entry name" value="ADULT RETINA PROTEIN"/>
    <property type="match status" value="1"/>
</dbReference>
<dbReference type="InterPro" id="IPR004827">
    <property type="entry name" value="bZIP"/>
</dbReference>
<feature type="compositionally biased region" description="Acidic residues" evidence="1">
    <location>
        <begin position="387"/>
        <end position="406"/>
    </location>
</feature>
<feature type="domain" description="BZIP" evidence="2">
    <location>
        <begin position="522"/>
        <end position="536"/>
    </location>
</feature>
<name>A0A6P8YMH5_THRPL</name>
<accession>A0A6P8YMH5</accession>
<dbReference type="GO" id="GO:0000981">
    <property type="term" value="F:DNA-binding transcription factor activity, RNA polymerase II-specific"/>
    <property type="evidence" value="ECO:0007669"/>
    <property type="project" value="TreeGrafter"/>
</dbReference>
<sequence length="626" mass="67603">MVMSSCYCFAPYGISSSFFSLHAATMADPLYSGDLFFDSPLIKQEPMTDSVCVTSASVPIPSRRGLGLPDYFEDSSYQAPESTSLQDSSSYWDASHMDDDDDIFKVVDKADLIQGPTLAELNANDETFLSDLNFDDLLLPEESSNSFGTGLLNTSKSNLLSLNPAVQVQVSAHSSLSTVSPAGSGLLPSSFPPGGSVYYRDAFSVSSSVPSSPMDPFLCGGSSGNPSGLYQAALSPASHHSSNSSLLHHSVGSRSPVTPPPQAVSPLQHKQSTLHDLLLRKEALSASPDRRLLGQSVPGPNSPLTNQAPTGMSILSSRRSGGGMLAGSGPGSVSRLSSSAPTHLGLDHIWQRREPRQHLLSTGSLAEAGSTSSLSTGGILSPSCDFSDSEDSDHYEDVSSDGESSDVDGCGQPSRSSIHKRERFFWQYNVQAKGPKGQRLIVKTQQEDPYHLNRVTDPVFSPQCSMQGIKHSGKARKGDGNDLTPNPRKLHTIGRELDKLGRIINDMTPVSELPFNVRPKTRKEKNKLASRACRLKKKAQHEANKIKLYGLEHEHKRLFGAIQHVRQALVRKFNCDSAESIDLSAQIEEIIRHATRIKIAGETTDFVNTVLEKFKNGVPEGGLKDV</sequence>
<keyword evidence="3" id="KW-1185">Reference proteome</keyword>
<dbReference type="OrthoDB" id="8931646at2759"/>
<dbReference type="PANTHER" id="PTHR21552:SF2">
    <property type="entry name" value="CREB3 REGULATORY FACTOR"/>
    <property type="match status" value="1"/>
</dbReference>
<evidence type="ECO:0000313" key="4">
    <source>
        <dbReference type="RefSeq" id="XP_034235227.1"/>
    </source>
</evidence>
<feature type="region of interest" description="Disordered" evidence="1">
    <location>
        <begin position="360"/>
        <end position="415"/>
    </location>
</feature>
<evidence type="ECO:0000313" key="3">
    <source>
        <dbReference type="Proteomes" id="UP000515158"/>
    </source>
</evidence>
<feature type="compositionally biased region" description="Gly residues" evidence="1">
    <location>
        <begin position="320"/>
        <end position="330"/>
    </location>
</feature>
<dbReference type="RefSeq" id="XP_034235227.1">
    <property type="nucleotide sequence ID" value="XM_034379336.1"/>
</dbReference>
<feature type="compositionally biased region" description="Low complexity" evidence="1">
    <location>
        <begin position="232"/>
        <end position="250"/>
    </location>
</feature>
<dbReference type="PROSITE" id="PS00036">
    <property type="entry name" value="BZIP_BASIC"/>
    <property type="match status" value="1"/>
</dbReference>
<dbReference type="GO" id="GO:0005634">
    <property type="term" value="C:nucleus"/>
    <property type="evidence" value="ECO:0007669"/>
    <property type="project" value="TreeGrafter"/>
</dbReference>
<dbReference type="InParanoid" id="A0A6P8YMH5"/>
<evidence type="ECO:0000259" key="2">
    <source>
        <dbReference type="PROSITE" id="PS00036"/>
    </source>
</evidence>
<feature type="compositionally biased region" description="Polar residues" evidence="1">
    <location>
        <begin position="298"/>
        <end position="310"/>
    </location>
</feature>
<reference evidence="4" key="1">
    <citation type="submission" date="2025-08" db="UniProtKB">
        <authorList>
            <consortium name="RefSeq"/>
        </authorList>
    </citation>
    <scope>IDENTIFICATION</scope>
    <source>
        <tissue evidence="4">Total insect</tissue>
    </source>
</reference>
<organism evidence="4">
    <name type="scientific">Thrips palmi</name>
    <name type="common">Melon thrips</name>
    <dbReference type="NCBI Taxonomy" id="161013"/>
    <lineage>
        <taxon>Eukaryota</taxon>
        <taxon>Metazoa</taxon>
        <taxon>Ecdysozoa</taxon>
        <taxon>Arthropoda</taxon>
        <taxon>Hexapoda</taxon>
        <taxon>Insecta</taxon>
        <taxon>Pterygota</taxon>
        <taxon>Neoptera</taxon>
        <taxon>Paraneoptera</taxon>
        <taxon>Thysanoptera</taxon>
        <taxon>Terebrantia</taxon>
        <taxon>Thripoidea</taxon>
        <taxon>Thripidae</taxon>
        <taxon>Thrips</taxon>
    </lineage>
</organism>
<evidence type="ECO:0000256" key="1">
    <source>
        <dbReference type="SAM" id="MobiDB-lite"/>
    </source>
</evidence>
<dbReference type="CTD" id="42930"/>
<dbReference type="GO" id="GO:0006986">
    <property type="term" value="P:response to unfolded protein"/>
    <property type="evidence" value="ECO:0007669"/>
    <property type="project" value="InterPro"/>
</dbReference>